<evidence type="ECO:0000313" key="2">
    <source>
        <dbReference type="EMBL" id="MEW5290470.1"/>
    </source>
</evidence>
<dbReference type="EMBL" id="JBFKZN010000007">
    <property type="protein sequence ID" value="MEW5290470.1"/>
    <property type="molecule type" value="Genomic_DNA"/>
</dbReference>
<sequence length="203" mass="21695">MKSYDDLQRFKEKTQTNHIEFRDMSDQTRSSDGANWAIIRQLMDEDAEATLGNGQSVQVSAPQPVAVDTFSQQSAPATVQAAQEVIRPSQSVAAFVAAKPAVQTSTSLLDSISGQLKPAAGVAQSAPIPEEPKDVPSSSSVAPQTARQPEASAPPVTSRSADVHDADNTRFKQLFNATPESQASPLPKDTQLHALLERIASCR</sequence>
<dbReference type="InterPro" id="IPR031484">
    <property type="entry name" value="CBP_BcsO"/>
</dbReference>
<comment type="caution">
    <text evidence="2">The sequence shown here is derived from an EMBL/GenBank/DDBJ whole genome shotgun (WGS) entry which is preliminary data.</text>
</comment>
<gene>
    <name evidence="2" type="primary">bcsO</name>
    <name evidence="2" type="ORF">ABW286_14980</name>
</gene>
<accession>A0ABV3N3U2</accession>
<evidence type="ECO:0000256" key="1">
    <source>
        <dbReference type="SAM" id="MobiDB-lite"/>
    </source>
</evidence>
<feature type="compositionally biased region" description="Polar residues" evidence="1">
    <location>
        <begin position="175"/>
        <end position="184"/>
    </location>
</feature>
<organism evidence="2 3">
    <name type="scientific">Erwinia papayae</name>
    <dbReference type="NCBI Taxonomy" id="206499"/>
    <lineage>
        <taxon>Bacteria</taxon>
        <taxon>Pseudomonadati</taxon>
        <taxon>Pseudomonadota</taxon>
        <taxon>Gammaproteobacteria</taxon>
        <taxon>Enterobacterales</taxon>
        <taxon>Erwiniaceae</taxon>
        <taxon>Erwinia</taxon>
    </lineage>
</organism>
<keyword evidence="3" id="KW-1185">Reference proteome</keyword>
<feature type="region of interest" description="Disordered" evidence="1">
    <location>
        <begin position="120"/>
        <end position="191"/>
    </location>
</feature>
<name>A0ABV3N3U2_9GAMM</name>
<reference evidence="2 3" key="1">
    <citation type="submission" date="2024-07" db="EMBL/GenBank/DDBJ databases">
        <authorList>
            <person name="Dulla G.F.J."/>
            <person name="Delorm J.G."/>
        </authorList>
    </citation>
    <scope>NUCLEOTIDE SEQUENCE [LARGE SCALE GENOMIC DNA]</scope>
    <source>
        <strain evidence="2 3">JGD 233</strain>
    </source>
</reference>
<feature type="compositionally biased region" description="Polar residues" evidence="1">
    <location>
        <begin position="136"/>
        <end position="147"/>
    </location>
</feature>
<evidence type="ECO:0000313" key="3">
    <source>
        <dbReference type="Proteomes" id="UP001554567"/>
    </source>
</evidence>
<proteinExistence type="predicted"/>
<feature type="compositionally biased region" description="Basic and acidic residues" evidence="1">
    <location>
        <begin position="161"/>
        <end position="170"/>
    </location>
</feature>
<dbReference type="Pfam" id="PF17037">
    <property type="entry name" value="CBP_BcsO"/>
    <property type="match status" value="1"/>
</dbReference>
<dbReference type="RefSeq" id="WP_367167967.1">
    <property type="nucleotide sequence ID" value="NZ_JBFKZN010000007.1"/>
</dbReference>
<dbReference type="Proteomes" id="UP001554567">
    <property type="component" value="Unassembled WGS sequence"/>
</dbReference>
<protein>
    <submittedName>
        <fullName evidence="2">Cellulose biosynthesis protein BcsO</fullName>
    </submittedName>
</protein>